<proteinExistence type="predicted"/>
<dbReference type="Pfam" id="PF26118">
    <property type="entry name" value="DUF8035"/>
    <property type="match status" value="1"/>
</dbReference>
<feature type="domain" description="DUF8035" evidence="3">
    <location>
        <begin position="260"/>
        <end position="312"/>
    </location>
</feature>
<dbReference type="KEGG" id="bcom:BAUCODRAFT_37172"/>
<dbReference type="EMBL" id="KB445560">
    <property type="protein sequence ID" value="EMC93488.1"/>
    <property type="molecule type" value="Genomic_DNA"/>
</dbReference>
<feature type="compositionally biased region" description="Low complexity" evidence="2">
    <location>
        <begin position="373"/>
        <end position="399"/>
    </location>
</feature>
<dbReference type="OMA" id="YREVEVH"/>
<reference evidence="4 5" key="1">
    <citation type="journal article" date="2012" name="PLoS Pathog.">
        <title>Diverse lifestyles and strategies of plant pathogenesis encoded in the genomes of eighteen Dothideomycetes fungi.</title>
        <authorList>
            <person name="Ohm R.A."/>
            <person name="Feau N."/>
            <person name="Henrissat B."/>
            <person name="Schoch C.L."/>
            <person name="Horwitz B.A."/>
            <person name="Barry K.W."/>
            <person name="Condon B.J."/>
            <person name="Copeland A.C."/>
            <person name="Dhillon B."/>
            <person name="Glaser F."/>
            <person name="Hesse C.N."/>
            <person name="Kosti I."/>
            <person name="LaButti K."/>
            <person name="Lindquist E.A."/>
            <person name="Lucas S."/>
            <person name="Salamov A.A."/>
            <person name="Bradshaw R.E."/>
            <person name="Ciuffetti L."/>
            <person name="Hamelin R.C."/>
            <person name="Kema G.H.J."/>
            <person name="Lawrence C."/>
            <person name="Scott J.A."/>
            <person name="Spatafora J.W."/>
            <person name="Turgeon B.G."/>
            <person name="de Wit P.J.G.M."/>
            <person name="Zhong S."/>
            <person name="Goodwin S.B."/>
            <person name="Grigoriev I.V."/>
        </authorList>
    </citation>
    <scope>NUCLEOTIDE SEQUENCE [LARGE SCALE GENOMIC DNA]</scope>
    <source>
        <strain evidence="4 5">UAMH 10762</strain>
    </source>
</reference>
<dbReference type="InterPro" id="IPR058348">
    <property type="entry name" value="DUF8035"/>
</dbReference>
<protein>
    <recommendedName>
        <fullName evidence="3">DUF8035 domain-containing protein</fullName>
    </recommendedName>
</protein>
<evidence type="ECO:0000313" key="4">
    <source>
        <dbReference type="EMBL" id="EMC93488.1"/>
    </source>
</evidence>
<accession>M2MPX1</accession>
<gene>
    <name evidence="4" type="ORF">BAUCODRAFT_37172</name>
</gene>
<feature type="compositionally biased region" description="Basic and acidic residues" evidence="2">
    <location>
        <begin position="37"/>
        <end position="83"/>
    </location>
</feature>
<feature type="region of interest" description="Disordered" evidence="2">
    <location>
        <begin position="37"/>
        <end position="167"/>
    </location>
</feature>
<feature type="compositionally biased region" description="Basic and acidic residues" evidence="2">
    <location>
        <begin position="118"/>
        <end position="130"/>
    </location>
</feature>
<evidence type="ECO:0000256" key="1">
    <source>
        <dbReference type="SAM" id="Coils"/>
    </source>
</evidence>
<evidence type="ECO:0000313" key="5">
    <source>
        <dbReference type="Proteomes" id="UP000011761"/>
    </source>
</evidence>
<feature type="compositionally biased region" description="Basic and acidic residues" evidence="2">
    <location>
        <begin position="145"/>
        <end position="159"/>
    </location>
</feature>
<evidence type="ECO:0000259" key="3">
    <source>
        <dbReference type="Pfam" id="PF26118"/>
    </source>
</evidence>
<dbReference type="RefSeq" id="XP_007679255.1">
    <property type="nucleotide sequence ID" value="XM_007681065.1"/>
</dbReference>
<feature type="compositionally biased region" description="Basic and acidic residues" evidence="2">
    <location>
        <begin position="91"/>
        <end position="103"/>
    </location>
</feature>
<feature type="compositionally biased region" description="Basic and acidic residues" evidence="2">
    <location>
        <begin position="198"/>
        <end position="216"/>
    </location>
</feature>
<name>M2MPX1_BAUPA</name>
<feature type="region of interest" description="Disordered" evidence="2">
    <location>
        <begin position="198"/>
        <end position="250"/>
    </location>
</feature>
<sequence>MSRFRSSADDLAYGDIPQRWDRDRFERFNARDAPPRRFEEDYRYEERDRPGRRDVAVTDRIDERGPGGSYHERDRYVEEDRFGPARPRRRTDKELFGDVDPRELASMALTPYRRKSIGRQEMDIDIERRGPPRPGLLRRQSSLDTFDRRPARYARDDPRVPPYVPVPLPIRKYEEPFEERIRYRDFIPEDYREVEIQRERSVHRHRESDARSEARSRKSKAKSVSTRRTSISSSSSETVEESEKAESIRESIAETERKIKRGKTRMPKRLVRREAIMDLGYPFDEEENFFVLRIALEKDQIDEVIKISETYKDGEKKKIYRFEEKAEDSESDLTEVPARVEHEEVTRTEWINPPTEIMARAPAVPRTERARSVRASSPSAQSSISRRTSPPRRTSPSRTVRSHRAQSRRPPSPGTFVEERRTIIEDRSAYPPPPPPGAIPMPAEPYIDHRTYISEHVVVPPPPPPGALVLREREVRSDRDVQAEIRALEAERRALRLEREAEEKRGMALPLRQHPDEDFQLVEYRERRPREVVEVVEREKSPPRNVIRVEKDRKEKRGPNPRLVAAALATLT</sequence>
<dbReference type="Proteomes" id="UP000011761">
    <property type="component" value="Unassembled WGS sequence"/>
</dbReference>
<organism evidence="4 5">
    <name type="scientific">Baudoinia panamericana (strain UAMH 10762)</name>
    <name type="common">Angels' share fungus</name>
    <name type="synonym">Baudoinia compniacensis (strain UAMH 10762)</name>
    <dbReference type="NCBI Taxonomy" id="717646"/>
    <lineage>
        <taxon>Eukaryota</taxon>
        <taxon>Fungi</taxon>
        <taxon>Dikarya</taxon>
        <taxon>Ascomycota</taxon>
        <taxon>Pezizomycotina</taxon>
        <taxon>Dothideomycetes</taxon>
        <taxon>Dothideomycetidae</taxon>
        <taxon>Mycosphaerellales</taxon>
        <taxon>Teratosphaeriaceae</taxon>
        <taxon>Baudoinia</taxon>
    </lineage>
</organism>
<dbReference type="OrthoDB" id="5428245at2759"/>
<dbReference type="STRING" id="717646.M2MPX1"/>
<dbReference type="HOGENOM" id="CLU_023467_0_0_1"/>
<feature type="coiled-coil region" evidence="1">
    <location>
        <begin position="478"/>
        <end position="507"/>
    </location>
</feature>
<keyword evidence="5" id="KW-1185">Reference proteome</keyword>
<feature type="compositionally biased region" description="Basic and acidic residues" evidence="2">
    <location>
        <begin position="241"/>
        <end position="250"/>
    </location>
</feature>
<keyword evidence="1" id="KW-0175">Coiled coil</keyword>
<evidence type="ECO:0000256" key="2">
    <source>
        <dbReference type="SAM" id="MobiDB-lite"/>
    </source>
</evidence>
<feature type="region of interest" description="Disordered" evidence="2">
    <location>
        <begin position="356"/>
        <end position="418"/>
    </location>
</feature>
<dbReference type="AlphaFoldDB" id="M2MPX1"/>
<feature type="compositionally biased region" description="Low complexity" evidence="2">
    <location>
        <begin position="222"/>
        <end position="237"/>
    </location>
</feature>
<dbReference type="eggNOG" id="ENOG502SSBZ">
    <property type="taxonomic scope" value="Eukaryota"/>
</dbReference>
<dbReference type="GeneID" id="19113168"/>